<feature type="transmembrane region" description="Helical" evidence="1">
    <location>
        <begin position="69"/>
        <end position="88"/>
    </location>
</feature>
<keyword evidence="1" id="KW-0812">Transmembrane</keyword>
<keyword evidence="3" id="KW-1185">Reference proteome</keyword>
<comment type="caution">
    <text evidence="2">The sequence shown here is derived from an EMBL/GenBank/DDBJ whole genome shotgun (WGS) entry which is preliminary data.</text>
</comment>
<accession>A0A853BD58</accession>
<protein>
    <submittedName>
        <fullName evidence="2">Uncharacterized protein</fullName>
    </submittedName>
</protein>
<proteinExistence type="predicted"/>
<keyword evidence="1" id="KW-1133">Transmembrane helix</keyword>
<feature type="transmembrane region" description="Helical" evidence="1">
    <location>
        <begin position="12"/>
        <end position="32"/>
    </location>
</feature>
<dbReference type="Proteomes" id="UP000549616">
    <property type="component" value="Unassembled WGS sequence"/>
</dbReference>
<keyword evidence="1" id="KW-0472">Membrane</keyword>
<evidence type="ECO:0000256" key="1">
    <source>
        <dbReference type="SAM" id="Phobius"/>
    </source>
</evidence>
<evidence type="ECO:0000313" key="2">
    <source>
        <dbReference type="EMBL" id="NYI92642.1"/>
    </source>
</evidence>
<feature type="transmembrane region" description="Helical" evidence="1">
    <location>
        <begin position="94"/>
        <end position="114"/>
    </location>
</feature>
<sequence>MDKFGTVRKSLAVYGAFGVAVLVVVVALAVAGQEVSGFMWGRACGMVASAAVTWWLAGLAGRGSRSALVRVRIISVVVPVAIVVIDGIPGALPLWFAAAQIAGALALVPAAVMVNRPVSR</sequence>
<feature type="transmembrane region" description="Helical" evidence="1">
    <location>
        <begin position="38"/>
        <end position="57"/>
    </location>
</feature>
<name>A0A853BD58_9PSEU</name>
<gene>
    <name evidence="2" type="ORF">HNR02_006017</name>
</gene>
<organism evidence="2 3">
    <name type="scientific">Amycolatopsis endophytica</name>
    <dbReference type="NCBI Taxonomy" id="860233"/>
    <lineage>
        <taxon>Bacteria</taxon>
        <taxon>Bacillati</taxon>
        <taxon>Actinomycetota</taxon>
        <taxon>Actinomycetes</taxon>
        <taxon>Pseudonocardiales</taxon>
        <taxon>Pseudonocardiaceae</taxon>
        <taxon>Amycolatopsis</taxon>
    </lineage>
</organism>
<dbReference type="EMBL" id="JACCFK010000002">
    <property type="protein sequence ID" value="NYI92642.1"/>
    <property type="molecule type" value="Genomic_DNA"/>
</dbReference>
<reference evidence="2 3" key="1">
    <citation type="submission" date="2020-07" db="EMBL/GenBank/DDBJ databases">
        <title>Sequencing the genomes of 1000 actinobacteria strains.</title>
        <authorList>
            <person name="Klenk H.-P."/>
        </authorList>
    </citation>
    <scope>NUCLEOTIDE SEQUENCE [LARGE SCALE GENOMIC DNA]</scope>
    <source>
        <strain evidence="2 3">DSM 104006</strain>
    </source>
</reference>
<dbReference type="AlphaFoldDB" id="A0A853BD58"/>
<evidence type="ECO:0000313" key="3">
    <source>
        <dbReference type="Proteomes" id="UP000549616"/>
    </source>
</evidence>
<dbReference type="RefSeq" id="WP_179776955.1">
    <property type="nucleotide sequence ID" value="NZ_JACCFK010000002.1"/>
</dbReference>